<proteinExistence type="predicted"/>
<organism evidence="6 7">
    <name type="scientific">Ectocarpus siliculosus</name>
    <name type="common">Brown alga</name>
    <name type="synonym">Conferva siliculosa</name>
    <dbReference type="NCBI Taxonomy" id="2880"/>
    <lineage>
        <taxon>Eukaryota</taxon>
        <taxon>Sar</taxon>
        <taxon>Stramenopiles</taxon>
        <taxon>Ochrophyta</taxon>
        <taxon>PX clade</taxon>
        <taxon>Phaeophyceae</taxon>
        <taxon>Ectocarpales</taxon>
        <taxon>Ectocarpaceae</taxon>
        <taxon>Ectocarpus</taxon>
    </lineage>
</organism>
<accession>D7FQD1</accession>
<dbReference type="Pfam" id="PF01753">
    <property type="entry name" value="zf-MYND"/>
    <property type="match status" value="1"/>
</dbReference>
<evidence type="ECO:0000313" key="6">
    <source>
        <dbReference type="EMBL" id="CBJ48463.1"/>
    </source>
</evidence>
<keyword evidence="3" id="KW-0862">Zinc</keyword>
<evidence type="ECO:0000256" key="3">
    <source>
        <dbReference type="ARBA" id="ARBA00022833"/>
    </source>
</evidence>
<dbReference type="EMBL" id="FN649727">
    <property type="protein sequence ID" value="CBJ48463.1"/>
    <property type="molecule type" value="Genomic_DNA"/>
</dbReference>
<dbReference type="GO" id="GO:0008270">
    <property type="term" value="F:zinc ion binding"/>
    <property type="evidence" value="ECO:0007669"/>
    <property type="project" value="UniProtKB-KW"/>
</dbReference>
<name>D7FQD1_ECTSI</name>
<dbReference type="InParanoid" id="D7FQD1"/>
<evidence type="ECO:0000259" key="5">
    <source>
        <dbReference type="PROSITE" id="PS50865"/>
    </source>
</evidence>
<gene>
    <name evidence="6" type="ORF">Esi_0002_0289</name>
</gene>
<feature type="domain" description="MYND-type" evidence="5">
    <location>
        <begin position="1"/>
        <end position="35"/>
    </location>
</feature>
<dbReference type="PROSITE" id="PS50865">
    <property type="entry name" value="ZF_MYND_2"/>
    <property type="match status" value="1"/>
</dbReference>
<keyword evidence="2 4" id="KW-0863">Zinc-finger</keyword>
<keyword evidence="1" id="KW-0479">Metal-binding</keyword>
<dbReference type="SUPFAM" id="SSF144232">
    <property type="entry name" value="HIT/MYND zinc finger-like"/>
    <property type="match status" value="1"/>
</dbReference>
<dbReference type="OrthoDB" id="432970at2759"/>
<dbReference type="InterPro" id="IPR002893">
    <property type="entry name" value="Znf_MYND"/>
</dbReference>
<keyword evidence="7" id="KW-1185">Reference proteome</keyword>
<sequence>MEPTSQRCSSCKTAKYCSRECQRRDWIVGGHKDRCRELARQREATDSEAALQGRSTVGIVSIFDQQVSNSIMSLEELPTAGGPGAQGWELCPVVNMLGVPLAIKKVSPCACHICLRGNSQIPEPRNQVATRLAIEPHNGLAPPKWQGGPHNHLGTVAVARTDLRDFTVEDWRVLDDYIYNTIFGVWGMEASERIQLLPRVCNSQAFARYTAAAGRSQEDEEEAAYGASFGGGFVG</sequence>
<evidence type="ECO:0000256" key="1">
    <source>
        <dbReference type="ARBA" id="ARBA00022723"/>
    </source>
</evidence>
<dbReference type="Gene3D" id="6.10.140.2220">
    <property type="match status" value="1"/>
</dbReference>
<dbReference type="Proteomes" id="UP000002630">
    <property type="component" value="Linkage Group LG02"/>
</dbReference>
<evidence type="ECO:0000256" key="4">
    <source>
        <dbReference type="PROSITE-ProRule" id="PRU00134"/>
    </source>
</evidence>
<dbReference type="AlphaFoldDB" id="D7FQD1"/>
<reference evidence="6 7" key="1">
    <citation type="journal article" date="2010" name="Nature">
        <title>The Ectocarpus genome and the independent evolution of multicellularity in brown algae.</title>
        <authorList>
            <person name="Cock J.M."/>
            <person name="Sterck L."/>
            <person name="Rouze P."/>
            <person name="Scornet D."/>
            <person name="Allen A.E."/>
            <person name="Amoutzias G."/>
            <person name="Anthouard V."/>
            <person name="Artiguenave F."/>
            <person name="Aury J.M."/>
            <person name="Badger J.H."/>
            <person name="Beszteri B."/>
            <person name="Billiau K."/>
            <person name="Bonnet E."/>
            <person name="Bothwell J.H."/>
            <person name="Bowler C."/>
            <person name="Boyen C."/>
            <person name="Brownlee C."/>
            <person name="Carrano C.J."/>
            <person name="Charrier B."/>
            <person name="Cho G.Y."/>
            <person name="Coelho S.M."/>
            <person name="Collen J."/>
            <person name="Corre E."/>
            <person name="Da Silva C."/>
            <person name="Delage L."/>
            <person name="Delaroque N."/>
            <person name="Dittami S.M."/>
            <person name="Doulbeau S."/>
            <person name="Elias M."/>
            <person name="Farnham G."/>
            <person name="Gachon C.M."/>
            <person name="Gschloessl B."/>
            <person name="Heesch S."/>
            <person name="Jabbari K."/>
            <person name="Jubin C."/>
            <person name="Kawai H."/>
            <person name="Kimura K."/>
            <person name="Kloareg B."/>
            <person name="Kupper F.C."/>
            <person name="Lang D."/>
            <person name="Le Bail A."/>
            <person name="Leblanc C."/>
            <person name="Lerouge P."/>
            <person name="Lohr M."/>
            <person name="Lopez P.J."/>
            <person name="Martens C."/>
            <person name="Maumus F."/>
            <person name="Michel G."/>
            <person name="Miranda-Saavedra D."/>
            <person name="Morales J."/>
            <person name="Moreau H."/>
            <person name="Motomura T."/>
            <person name="Nagasato C."/>
            <person name="Napoli C.A."/>
            <person name="Nelson D.R."/>
            <person name="Nyvall-Collen P."/>
            <person name="Peters A.F."/>
            <person name="Pommier C."/>
            <person name="Potin P."/>
            <person name="Poulain J."/>
            <person name="Quesneville H."/>
            <person name="Read B."/>
            <person name="Rensing S.A."/>
            <person name="Ritter A."/>
            <person name="Rousvoal S."/>
            <person name="Samanta M."/>
            <person name="Samson G."/>
            <person name="Schroeder D.C."/>
            <person name="Segurens B."/>
            <person name="Strittmatter M."/>
            <person name="Tonon T."/>
            <person name="Tregear J.W."/>
            <person name="Valentin K."/>
            <person name="von Dassow P."/>
            <person name="Yamagishi T."/>
            <person name="Van de Peer Y."/>
            <person name="Wincker P."/>
        </authorList>
    </citation>
    <scope>NUCLEOTIDE SEQUENCE [LARGE SCALE GENOMIC DNA]</scope>
    <source>
        <strain evidence="7">Ec32 / CCAP1310/4</strain>
    </source>
</reference>
<evidence type="ECO:0000256" key="2">
    <source>
        <dbReference type="ARBA" id="ARBA00022771"/>
    </source>
</evidence>
<dbReference type="EMBL" id="FN648375">
    <property type="protein sequence ID" value="CBJ48463.1"/>
    <property type="molecule type" value="Genomic_DNA"/>
</dbReference>
<protein>
    <submittedName>
        <fullName evidence="6">Ectomycorrhiza-upregulated zf-MYND domain-containing protein</fullName>
    </submittedName>
</protein>
<evidence type="ECO:0000313" key="7">
    <source>
        <dbReference type="Proteomes" id="UP000002630"/>
    </source>
</evidence>